<keyword evidence="2" id="KW-1185">Reference proteome</keyword>
<organism evidence="1 2">
    <name type="scientific">Zhongshania marina</name>
    <dbReference type="NCBI Taxonomy" id="2304603"/>
    <lineage>
        <taxon>Bacteria</taxon>
        <taxon>Pseudomonadati</taxon>
        <taxon>Pseudomonadota</taxon>
        <taxon>Gammaproteobacteria</taxon>
        <taxon>Cellvibrionales</taxon>
        <taxon>Spongiibacteraceae</taxon>
        <taxon>Zhongshania</taxon>
    </lineage>
</organism>
<accession>A0ABX9VZ89</accession>
<evidence type="ECO:0000313" key="1">
    <source>
        <dbReference type="EMBL" id="RNL59683.1"/>
    </source>
</evidence>
<dbReference type="InterPro" id="IPR008886">
    <property type="entry name" value="UPF0227/Esterase_YqiA"/>
</dbReference>
<keyword evidence="1" id="KW-0378">Hydrolase</keyword>
<proteinExistence type="predicted"/>
<dbReference type="Gene3D" id="3.40.50.1820">
    <property type="entry name" value="alpha/beta hydrolase"/>
    <property type="match status" value="1"/>
</dbReference>
<sequence length="169" mass="18960">MKVIFSHGLESDPWGSKIKYLASIAIEMGWDVDSIDYSGMRNPDDRVTKLVEYLNQETQPFLLCGSSMGGYVSVVASQYKKPLALFLMAPAFYLTGYRDQIFSPNGKVTIIHGVSDDVVPFENSQRFVRGHVDTELHLIESDHRLNDSLDLVGKVFRGVLVNVMQADKN</sequence>
<protein>
    <submittedName>
        <fullName evidence="1">Alpha/beta hydrolase</fullName>
    </submittedName>
</protein>
<reference evidence="1 2" key="1">
    <citation type="submission" date="2018-10" db="EMBL/GenBank/DDBJ databases">
        <title>Draft genome sequence of Zhongshania sp. DSW25-10.</title>
        <authorList>
            <person name="Oh J."/>
        </authorList>
    </citation>
    <scope>NUCLEOTIDE SEQUENCE [LARGE SCALE GENOMIC DNA]</scope>
    <source>
        <strain evidence="1 2">DSW25-10</strain>
    </source>
</reference>
<gene>
    <name evidence="1" type="ORF">D0911_15195</name>
</gene>
<name>A0ABX9VZ89_9GAMM</name>
<dbReference type="RefSeq" id="WP_123183231.1">
    <property type="nucleotide sequence ID" value="NZ_RHGB01000019.1"/>
</dbReference>
<dbReference type="InterPro" id="IPR029058">
    <property type="entry name" value="AB_hydrolase_fold"/>
</dbReference>
<comment type="caution">
    <text evidence="1">The sequence shown here is derived from an EMBL/GenBank/DDBJ whole genome shotgun (WGS) entry which is preliminary data.</text>
</comment>
<evidence type="ECO:0000313" key="2">
    <source>
        <dbReference type="Proteomes" id="UP000274695"/>
    </source>
</evidence>
<dbReference type="Pfam" id="PF05728">
    <property type="entry name" value="UPF0227"/>
    <property type="match status" value="1"/>
</dbReference>
<dbReference type="GO" id="GO:0016787">
    <property type="term" value="F:hydrolase activity"/>
    <property type="evidence" value="ECO:0007669"/>
    <property type="project" value="UniProtKB-KW"/>
</dbReference>
<dbReference type="Proteomes" id="UP000274695">
    <property type="component" value="Unassembled WGS sequence"/>
</dbReference>
<dbReference type="SUPFAM" id="SSF53474">
    <property type="entry name" value="alpha/beta-Hydrolases"/>
    <property type="match status" value="1"/>
</dbReference>
<dbReference type="EMBL" id="RHGB01000019">
    <property type="protein sequence ID" value="RNL59683.1"/>
    <property type="molecule type" value="Genomic_DNA"/>
</dbReference>